<evidence type="ECO:0000313" key="2">
    <source>
        <dbReference type="EMBL" id="KNC69737.1"/>
    </source>
</evidence>
<dbReference type="EMBL" id="KQ253532">
    <property type="protein sequence ID" value="KNC69737.1"/>
    <property type="molecule type" value="Genomic_DNA"/>
</dbReference>
<reference evidence="2 3" key="1">
    <citation type="submission" date="2011-02" db="EMBL/GenBank/DDBJ databases">
        <title>The Genome Sequence of Sphaeroforma arctica JP610.</title>
        <authorList>
            <consortium name="The Broad Institute Genome Sequencing Platform"/>
            <person name="Russ C."/>
            <person name="Cuomo C."/>
            <person name="Young S.K."/>
            <person name="Zeng Q."/>
            <person name="Gargeya S."/>
            <person name="Alvarado L."/>
            <person name="Berlin A."/>
            <person name="Chapman S.B."/>
            <person name="Chen Z."/>
            <person name="Freedman E."/>
            <person name="Gellesch M."/>
            <person name="Goldberg J."/>
            <person name="Griggs A."/>
            <person name="Gujja S."/>
            <person name="Heilman E."/>
            <person name="Heiman D."/>
            <person name="Howarth C."/>
            <person name="Mehta T."/>
            <person name="Neiman D."/>
            <person name="Pearson M."/>
            <person name="Roberts A."/>
            <person name="Saif S."/>
            <person name="Shea T."/>
            <person name="Shenoy N."/>
            <person name="Sisk P."/>
            <person name="Stolte C."/>
            <person name="Sykes S."/>
            <person name="White J."/>
            <person name="Yandava C."/>
            <person name="Burger G."/>
            <person name="Gray M.W."/>
            <person name="Holland P.W.H."/>
            <person name="King N."/>
            <person name="Lang F.B.F."/>
            <person name="Roger A.J."/>
            <person name="Ruiz-Trillo I."/>
            <person name="Haas B."/>
            <person name="Nusbaum C."/>
            <person name="Birren B."/>
        </authorList>
    </citation>
    <scope>NUCLEOTIDE SEQUENCE [LARGE SCALE GENOMIC DNA]</scope>
    <source>
        <strain evidence="2 3">JP610</strain>
    </source>
</reference>
<feature type="non-terminal residue" evidence="2">
    <location>
        <position position="99"/>
    </location>
</feature>
<feature type="signal peptide" evidence="1">
    <location>
        <begin position="1"/>
        <end position="17"/>
    </location>
</feature>
<sequence length="99" mass="11226">MSFYLLSCFRNLAACFAQNLVAQADGDRKKSRRSLINLRKKRGISAEAGAAHLEQISIINKVVAKMIEMPNFGELDGKTADYIDWRMNTGNERFLEEDL</sequence>
<proteinExistence type="predicted"/>
<protein>
    <submittedName>
        <fullName evidence="2">Uncharacterized protein</fullName>
    </submittedName>
</protein>
<keyword evidence="1" id="KW-0732">Signal</keyword>
<dbReference type="Proteomes" id="UP000054560">
    <property type="component" value="Unassembled WGS sequence"/>
</dbReference>
<dbReference type="GeneID" id="25918250"/>
<name>A0A0L0EZ62_9EUKA</name>
<accession>A0A0L0EZ62</accession>
<evidence type="ECO:0000256" key="1">
    <source>
        <dbReference type="SAM" id="SignalP"/>
    </source>
</evidence>
<dbReference type="AlphaFoldDB" id="A0A0L0EZ62"/>
<dbReference type="RefSeq" id="XP_014143639.1">
    <property type="nucleotide sequence ID" value="XM_014288164.1"/>
</dbReference>
<organism evidence="2 3">
    <name type="scientific">Sphaeroforma arctica JP610</name>
    <dbReference type="NCBI Taxonomy" id="667725"/>
    <lineage>
        <taxon>Eukaryota</taxon>
        <taxon>Ichthyosporea</taxon>
        <taxon>Ichthyophonida</taxon>
        <taxon>Sphaeroforma</taxon>
    </lineage>
</organism>
<gene>
    <name evidence="2" type="ORF">SARC_17746</name>
</gene>
<evidence type="ECO:0000313" key="3">
    <source>
        <dbReference type="Proteomes" id="UP000054560"/>
    </source>
</evidence>
<keyword evidence="3" id="KW-1185">Reference proteome</keyword>
<feature type="chain" id="PRO_5005537850" evidence="1">
    <location>
        <begin position="18"/>
        <end position="99"/>
    </location>
</feature>